<sequence length="379" mass="43213">MQIIKTIHLWLGIASGLVVFLVSITGALLVFEEDITLWGHKYAFIPQEEKAFMTPTALLQKAESSAPKGMKVASIWYGTKVRSARISFRANQGSAHADVYLNPYNAEVLNVDVEEDDHHEENFFHFMEDGHVRLWLPESIGKPLVGYGTLAFIVTLITGLIWWYPAKWNRGTVKKSFLIKWKARFKRLTIDLHNVPGFYSFLIAILLAITGLYFSFPWVGKASYWMFSGGKEQVQVQFPTSDTSSTAILDRSELLDRIWKAQGGGMNRNWKQLFISFPIGPTATWVVAANKYSVSSHATDLHFYDQYSGRELHKQDKTTGEILKSDLSYRILLYNYNIHLGRIGGVFTKWLAFVICLICASLPVTGVLIWYNRKWKRLG</sequence>
<accession>A0ABP9AD45</accession>
<keyword evidence="1" id="KW-0472">Membrane</keyword>
<proteinExistence type="predicted"/>
<evidence type="ECO:0000313" key="2">
    <source>
        <dbReference type="EMBL" id="GAA4778872.1"/>
    </source>
</evidence>
<dbReference type="PANTHER" id="PTHR34219:SF3">
    <property type="entry name" value="BLL7967 PROTEIN"/>
    <property type="match status" value="1"/>
</dbReference>
<organism evidence="2 3">
    <name type="scientific">Olivibacter ginsenosidimutans</name>
    <dbReference type="NCBI Taxonomy" id="1176537"/>
    <lineage>
        <taxon>Bacteria</taxon>
        <taxon>Pseudomonadati</taxon>
        <taxon>Bacteroidota</taxon>
        <taxon>Sphingobacteriia</taxon>
        <taxon>Sphingobacteriales</taxon>
        <taxon>Sphingobacteriaceae</taxon>
        <taxon>Olivibacter</taxon>
    </lineage>
</organism>
<feature type="transmembrane region" description="Helical" evidence="1">
    <location>
        <begin position="196"/>
        <end position="216"/>
    </location>
</feature>
<protein>
    <submittedName>
        <fullName evidence="2">PepSY-associated TM helix domain-containing protein</fullName>
    </submittedName>
</protein>
<evidence type="ECO:0000256" key="1">
    <source>
        <dbReference type="SAM" id="Phobius"/>
    </source>
</evidence>
<dbReference type="PANTHER" id="PTHR34219">
    <property type="entry name" value="IRON-REGULATED INNER MEMBRANE PROTEIN-RELATED"/>
    <property type="match status" value="1"/>
</dbReference>
<feature type="transmembrane region" description="Helical" evidence="1">
    <location>
        <begin position="144"/>
        <end position="164"/>
    </location>
</feature>
<evidence type="ECO:0000313" key="3">
    <source>
        <dbReference type="Proteomes" id="UP001501411"/>
    </source>
</evidence>
<dbReference type="EMBL" id="BAABIQ010000002">
    <property type="protein sequence ID" value="GAA4778872.1"/>
    <property type="molecule type" value="Genomic_DNA"/>
</dbReference>
<keyword evidence="3" id="KW-1185">Reference proteome</keyword>
<keyword evidence="1" id="KW-0812">Transmembrane</keyword>
<dbReference type="RefSeq" id="WP_345229801.1">
    <property type="nucleotide sequence ID" value="NZ_BAABIQ010000002.1"/>
</dbReference>
<feature type="transmembrane region" description="Helical" evidence="1">
    <location>
        <begin position="350"/>
        <end position="371"/>
    </location>
</feature>
<keyword evidence="1" id="KW-1133">Transmembrane helix</keyword>
<dbReference type="Proteomes" id="UP001501411">
    <property type="component" value="Unassembled WGS sequence"/>
</dbReference>
<name>A0ABP9AD45_9SPHI</name>
<dbReference type="InterPro" id="IPR005625">
    <property type="entry name" value="PepSY-ass_TM"/>
</dbReference>
<reference evidence="3" key="1">
    <citation type="journal article" date="2019" name="Int. J. Syst. Evol. Microbiol.">
        <title>The Global Catalogue of Microorganisms (GCM) 10K type strain sequencing project: providing services to taxonomists for standard genome sequencing and annotation.</title>
        <authorList>
            <consortium name="The Broad Institute Genomics Platform"/>
            <consortium name="The Broad Institute Genome Sequencing Center for Infectious Disease"/>
            <person name="Wu L."/>
            <person name="Ma J."/>
        </authorList>
    </citation>
    <scope>NUCLEOTIDE SEQUENCE [LARGE SCALE GENOMIC DNA]</scope>
    <source>
        <strain evidence="3">JCM 18200</strain>
    </source>
</reference>
<gene>
    <name evidence="2" type="ORF">GCM10023231_01840</name>
</gene>
<feature type="transmembrane region" description="Helical" evidence="1">
    <location>
        <begin position="7"/>
        <end position="31"/>
    </location>
</feature>
<comment type="caution">
    <text evidence="2">The sequence shown here is derived from an EMBL/GenBank/DDBJ whole genome shotgun (WGS) entry which is preliminary data.</text>
</comment>
<dbReference type="Pfam" id="PF03929">
    <property type="entry name" value="PepSY_TM"/>
    <property type="match status" value="1"/>
</dbReference>